<comment type="caution">
    <text evidence="1">The sequence shown here is derived from an EMBL/GenBank/DDBJ whole genome shotgun (WGS) entry which is preliminary data.</text>
</comment>
<evidence type="ECO:0000313" key="1">
    <source>
        <dbReference type="EMBL" id="KAK0175638.1"/>
    </source>
</evidence>
<sequence length="234" mass="27812">MSAIWYRCFKQFNVSVRGIVTLKYSTSCHQQNSKSKISFCHQPSMHFRPGFSSIFEPNLRFTANHSIIDIGFPQIRKINEIIDNPKNSNVHIIEPPQISQSIEDKIPEKSLDLPAIGVHIEKQAVRLIVIRRRKMKKHKRRKMRKRLTYVLRKIKGKRELNREKAFHEELLVQIRAAEKFDAKEYVASRLEILDKERVPLKWQGVILPEEMIRKLIKEKREKEEQKRNKPRLTL</sequence>
<reference evidence="1" key="1">
    <citation type="journal article" date="2023" name="bioRxiv">
        <title>Scaffold-level genome assemblies of two parasitoid biocontrol wasps reveal the parthenogenesis mechanism and an associated novel virus.</title>
        <authorList>
            <person name="Inwood S."/>
            <person name="Skelly J."/>
            <person name="Guhlin J."/>
            <person name="Harrop T."/>
            <person name="Goldson S."/>
            <person name="Dearden P."/>
        </authorList>
    </citation>
    <scope>NUCLEOTIDE SEQUENCE</scope>
    <source>
        <strain evidence="1">Lincoln</strain>
        <tissue evidence="1">Whole body</tissue>
    </source>
</reference>
<reference evidence="1" key="2">
    <citation type="submission" date="2023-03" db="EMBL/GenBank/DDBJ databases">
        <authorList>
            <person name="Inwood S.N."/>
            <person name="Skelly J.G."/>
            <person name="Guhlin J."/>
            <person name="Harrop T.W.R."/>
            <person name="Goldson S.G."/>
            <person name="Dearden P.K."/>
        </authorList>
    </citation>
    <scope>NUCLEOTIDE SEQUENCE</scope>
    <source>
        <strain evidence="1">Lincoln</strain>
        <tissue evidence="1">Whole body</tissue>
    </source>
</reference>
<accession>A0AA39FTX2</accession>
<organism evidence="1 2">
    <name type="scientific">Microctonus hyperodae</name>
    <name type="common">Parasitoid wasp</name>
    <dbReference type="NCBI Taxonomy" id="165561"/>
    <lineage>
        <taxon>Eukaryota</taxon>
        <taxon>Metazoa</taxon>
        <taxon>Ecdysozoa</taxon>
        <taxon>Arthropoda</taxon>
        <taxon>Hexapoda</taxon>
        <taxon>Insecta</taxon>
        <taxon>Pterygota</taxon>
        <taxon>Neoptera</taxon>
        <taxon>Endopterygota</taxon>
        <taxon>Hymenoptera</taxon>
        <taxon>Apocrita</taxon>
        <taxon>Ichneumonoidea</taxon>
        <taxon>Braconidae</taxon>
        <taxon>Euphorinae</taxon>
        <taxon>Microctonus</taxon>
    </lineage>
</organism>
<proteinExistence type="predicted"/>
<name>A0AA39FTX2_MICHY</name>
<dbReference type="AlphaFoldDB" id="A0AA39FTX2"/>
<keyword evidence="2" id="KW-1185">Reference proteome</keyword>
<protein>
    <recommendedName>
        <fullName evidence="3">Mitochondrial mRNA-processing protein COX24 C-terminal domain-containing protein</fullName>
    </recommendedName>
</protein>
<gene>
    <name evidence="1" type="ORF">PV327_009374</name>
</gene>
<evidence type="ECO:0000313" key="2">
    <source>
        <dbReference type="Proteomes" id="UP001168972"/>
    </source>
</evidence>
<dbReference type="Proteomes" id="UP001168972">
    <property type="component" value="Unassembled WGS sequence"/>
</dbReference>
<dbReference type="EMBL" id="JAQQBR010000005">
    <property type="protein sequence ID" value="KAK0175638.1"/>
    <property type="molecule type" value="Genomic_DNA"/>
</dbReference>
<evidence type="ECO:0008006" key="3">
    <source>
        <dbReference type="Google" id="ProtNLM"/>
    </source>
</evidence>